<organism evidence="2 3">
    <name type="scientific">Eremothecium sinecaudum</name>
    <dbReference type="NCBI Taxonomy" id="45286"/>
    <lineage>
        <taxon>Eukaryota</taxon>
        <taxon>Fungi</taxon>
        <taxon>Dikarya</taxon>
        <taxon>Ascomycota</taxon>
        <taxon>Saccharomycotina</taxon>
        <taxon>Saccharomycetes</taxon>
        <taxon>Saccharomycetales</taxon>
        <taxon>Saccharomycetaceae</taxon>
        <taxon>Eremothecium</taxon>
    </lineage>
</organism>
<dbReference type="OrthoDB" id="2350783at2759"/>
<dbReference type="SUPFAM" id="SSF142433">
    <property type="entry name" value="CinA-like"/>
    <property type="match status" value="1"/>
</dbReference>
<keyword evidence="3" id="KW-1185">Reference proteome</keyword>
<dbReference type="STRING" id="45286.A0A109UYP5"/>
<dbReference type="RefSeq" id="XP_017986899.1">
    <property type="nucleotide sequence ID" value="XM_018131213.1"/>
</dbReference>
<dbReference type="InterPro" id="IPR036653">
    <property type="entry name" value="CinA-like_C"/>
</dbReference>
<gene>
    <name evidence="2" type="ORF">AW171_hschr31765</name>
</gene>
<dbReference type="Pfam" id="PF02464">
    <property type="entry name" value="CinA"/>
    <property type="match status" value="1"/>
</dbReference>
<dbReference type="InterPro" id="IPR008136">
    <property type="entry name" value="CinA_C"/>
</dbReference>
<proteinExistence type="predicted"/>
<sequence length="183" mass="20062">MPFEFPPSDVQPLVQEIAEILISRNETIAVSEAACGGLMSSFLVSVPGALRWFHGGTLVYSLNSRLKLSGWSEEDIKSYTGPSPKVALRSARNLRFELGATYALSETGFASRSKDLTNDYGEQDVGTVYIGLTGPNGDQVITFHTGIEERCENMRIFATKGLEFLLKVLKEAENSTTDNESDE</sequence>
<protein>
    <submittedName>
        <fullName evidence="2">HCL248Cp</fullName>
    </submittedName>
</protein>
<dbReference type="GeneID" id="28723129"/>
<dbReference type="Gene3D" id="3.90.950.20">
    <property type="entry name" value="CinA-like"/>
    <property type="match status" value="1"/>
</dbReference>
<reference evidence="2 3" key="1">
    <citation type="submission" date="2016-01" db="EMBL/GenBank/DDBJ databases">
        <title>Genome sequence of the yeast Holleya sinecauda.</title>
        <authorList>
            <person name="Dietrich F.S."/>
        </authorList>
    </citation>
    <scope>NUCLEOTIDE SEQUENCE [LARGE SCALE GENOMIC DNA]</scope>
    <source>
        <strain evidence="2 3">ATCC 58844</strain>
    </source>
</reference>
<dbReference type="EMBL" id="CP014243">
    <property type="protein sequence ID" value="AMD19903.1"/>
    <property type="molecule type" value="Genomic_DNA"/>
</dbReference>
<evidence type="ECO:0000313" key="3">
    <source>
        <dbReference type="Proteomes" id="UP000243052"/>
    </source>
</evidence>
<evidence type="ECO:0000259" key="1">
    <source>
        <dbReference type="Pfam" id="PF02464"/>
    </source>
</evidence>
<evidence type="ECO:0000313" key="2">
    <source>
        <dbReference type="EMBL" id="AMD19903.1"/>
    </source>
</evidence>
<dbReference type="AlphaFoldDB" id="A0A109UYP5"/>
<accession>A0A109UYP5</accession>
<dbReference type="Proteomes" id="UP000243052">
    <property type="component" value="Chromosome iii"/>
</dbReference>
<feature type="domain" description="CinA C-terminal" evidence="1">
    <location>
        <begin position="12"/>
        <end position="169"/>
    </location>
</feature>
<name>A0A109UYP5_9SACH</name>